<evidence type="ECO:0000256" key="7">
    <source>
        <dbReference type="ARBA" id="ARBA00023136"/>
    </source>
</evidence>
<feature type="transmembrane region" description="Helical" evidence="9">
    <location>
        <begin position="310"/>
        <end position="335"/>
    </location>
</feature>
<dbReference type="Pfam" id="PF03553">
    <property type="entry name" value="Na_H_antiporter"/>
    <property type="match status" value="1"/>
</dbReference>
<dbReference type="InterPro" id="IPR018461">
    <property type="entry name" value="Na/H_Antiport_NhaC-like_C"/>
</dbReference>
<evidence type="ECO:0000256" key="5">
    <source>
        <dbReference type="ARBA" id="ARBA00022692"/>
    </source>
</evidence>
<comment type="similarity">
    <text evidence="8">Belongs to the NhaC Na(+)/H(+) (TC 2.A.35) antiporter family.</text>
</comment>
<feature type="domain" description="Na+/H+ antiporter NhaC-like C-terminal" evidence="10">
    <location>
        <begin position="160"/>
        <end position="453"/>
    </location>
</feature>
<keyword evidence="12" id="KW-1185">Reference proteome</keyword>
<gene>
    <name evidence="11" type="ORF">SAMN05192546_110112</name>
</gene>
<evidence type="ECO:0000256" key="1">
    <source>
        <dbReference type="ARBA" id="ARBA00004651"/>
    </source>
</evidence>
<dbReference type="GO" id="GO:0005886">
    <property type="term" value="C:plasma membrane"/>
    <property type="evidence" value="ECO:0007669"/>
    <property type="project" value="UniProtKB-SubCell"/>
</dbReference>
<keyword evidence="4" id="KW-1003">Cell membrane</keyword>
<organism evidence="11 12">
    <name type="scientific">Tindallia californiensis</name>
    <dbReference type="NCBI Taxonomy" id="159292"/>
    <lineage>
        <taxon>Bacteria</taxon>
        <taxon>Bacillati</taxon>
        <taxon>Bacillota</taxon>
        <taxon>Clostridia</taxon>
        <taxon>Peptostreptococcales</taxon>
        <taxon>Tindalliaceae</taxon>
        <taxon>Tindallia</taxon>
    </lineage>
</organism>
<keyword evidence="6 9" id="KW-1133">Transmembrane helix</keyword>
<feature type="transmembrane region" description="Helical" evidence="9">
    <location>
        <begin position="12"/>
        <end position="31"/>
    </location>
</feature>
<evidence type="ECO:0000256" key="2">
    <source>
        <dbReference type="ARBA" id="ARBA00022448"/>
    </source>
</evidence>
<evidence type="ECO:0000259" key="10">
    <source>
        <dbReference type="Pfam" id="PF03553"/>
    </source>
</evidence>
<dbReference type="NCBIfam" id="TIGR00931">
    <property type="entry name" value="antiport_nhaC"/>
    <property type="match status" value="1"/>
</dbReference>
<proteinExistence type="inferred from homology"/>
<keyword evidence="2" id="KW-0813">Transport</keyword>
<feature type="transmembrane region" description="Helical" evidence="9">
    <location>
        <begin position="261"/>
        <end position="290"/>
    </location>
</feature>
<evidence type="ECO:0000256" key="3">
    <source>
        <dbReference type="ARBA" id="ARBA00022449"/>
    </source>
</evidence>
<dbReference type="RefSeq" id="WP_093315212.1">
    <property type="nucleotide sequence ID" value="NZ_FNPV01000010.1"/>
</dbReference>
<evidence type="ECO:0000313" key="11">
    <source>
        <dbReference type="EMBL" id="SDZ16726.1"/>
    </source>
</evidence>
<feature type="transmembrane region" description="Helical" evidence="9">
    <location>
        <begin position="70"/>
        <end position="91"/>
    </location>
</feature>
<keyword evidence="7 9" id="KW-0472">Membrane</keyword>
<dbReference type="Proteomes" id="UP000199230">
    <property type="component" value="Unassembled WGS sequence"/>
</dbReference>
<evidence type="ECO:0000256" key="6">
    <source>
        <dbReference type="ARBA" id="ARBA00022989"/>
    </source>
</evidence>
<feature type="transmembrane region" description="Helical" evidence="9">
    <location>
        <begin position="435"/>
        <end position="457"/>
    </location>
</feature>
<dbReference type="GO" id="GO:0015297">
    <property type="term" value="F:antiporter activity"/>
    <property type="evidence" value="ECO:0007669"/>
    <property type="project" value="UniProtKB-KW"/>
</dbReference>
<evidence type="ECO:0000256" key="9">
    <source>
        <dbReference type="SAM" id="Phobius"/>
    </source>
</evidence>
<sequence length="464" mass="49012">MTEKNEMLPKMWQVLFVLGGFLVLAFIFISSGIGVQLALFGGWFLAFAVGKSMGMAYADMEKAAIKGIANGMNAILILLTVGALIGTWISGGIVPSFIYYGLQTIHPSIFLLATLLITSITSLTTGTSWGSAGTAGIAMMGIGAGLGMPPALTAGAVLSGAYFGDKLSPVSDSTILTATMSNVDVIDHVKAMIPVTVPAYVITSIAFTIVGFRYSDGAADLSQVETVMGSISTIFNVNLFSLIPMALIIALLVMKKPAIPVIAFGAFLGVVWGVVFQGLPATVALTTAWAQIPQDTGLEFIDNILSRGGMASMLGSLVIIIFGLGFGGLLGEIGVLKKLTRVLLDKWVTNAGTASVATIITGFFGNFFGSGMYVALILTPKIMSEKIDELGLDRRVLSRNSEFGSTLTSGMVPWSDNGVYMAGILGVSTLEYLPFMWLAFSCIIISIIYGFTNRFLYDSVMKES</sequence>
<evidence type="ECO:0000256" key="4">
    <source>
        <dbReference type="ARBA" id="ARBA00022475"/>
    </source>
</evidence>
<keyword evidence="5 9" id="KW-0812">Transmembrane</keyword>
<accession>A0A1H3QTJ1</accession>
<feature type="transmembrane region" description="Helical" evidence="9">
    <location>
        <begin position="347"/>
        <end position="368"/>
    </location>
</feature>
<dbReference type="AlphaFoldDB" id="A0A1H3QTJ1"/>
<keyword evidence="3" id="KW-0050">Antiport</keyword>
<dbReference type="PANTHER" id="PTHR33451:SF3">
    <property type="entry name" value="MALATE-2H(+)_NA(+)-LACTATE ANTIPORTER"/>
    <property type="match status" value="1"/>
</dbReference>
<feature type="transmembrane region" description="Helical" evidence="9">
    <location>
        <begin position="234"/>
        <end position="254"/>
    </location>
</feature>
<evidence type="ECO:0000256" key="8">
    <source>
        <dbReference type="ARBA" id="ARBA00038435"/>
    </source>
</evidence>
<name>A0A1H3QTJ1_9FIRM</name>
<feature type="transmembrane region" description="Helical" evidence="9">
    <location>
        <begin position="37"/>
        <end position="58"/>
    </location>
</feature>
<comment type="subcellular location">
    <subcellularLocation>
        <location evidence="1">Cell membrane</location>
        <topology evidence="1">Multi-pass membrane protein</topology>
    </subcellularLocation>
</comment>
<protein>
    <submittedName>
        <fullName evidence="11">Transporter, NhaC family</fullName>
    </submittedName>
</protein>
<dbReference type="OrthoDB" id="9762978at2"/>
<dbReference type="InterPro" id="IPR052180">
    <property type="entry name" value="NhaC_Na-H+_Antiporter"/>
</dbReference>
<evidence type="ECO:0000313" key="12">
    <source>
        <dbReference type="Proteomes" id="UP000199230"/>
    </source>
</evidence>
<dbReference type="InterPro" id="IPR004770">
    <property type="entry name" value="Na/H_antiport_NhaC"/>
</dbReference>
<dbReference type="PANTHER" id="PTHR33451">
    <property type="entry name" value="MALATE-2H(+)/NA(+)-LACTATE ANTIPORTER"/>
    <property type="match status" value="1"/>
</dbReference>
<dbReference type="EMBL" id="FNPV01000010">
    <property type="protein sequence ID" value="SDZ16726.1"/>
    <property type="molecule type" value="Genomic_DNA"/>
</dbReference>
<reference evidence="11 12" key="1">
    <citation type="submission" date="2016-10" db="EMBL/GenBank/DDBJ databases">
        <authorList>
            <person name="de Groot N.N."/>
        </authorList>
    </citation>
    <scope>NUCLEOTIDE SEQUENCE [LARGE SCALE GENOMIC DNA]</scope>
    <source>
        <strain evidence="11 12">APO</strain>
    </source>
</reference>
<feature type="transmembrane region" description="Helical" evidence="9">
    <location>
        <begin position="191"/>
        <end position="214"/>
    </location>
</feature>